<dbReference type="Pfam" id="PF21355">
    <property type="entry name" value="TRAF-mep_MATH"/>
    <property type="match status" value="1"/>
</dbReference>
<dbReference type="InterPro" id="IPR008974">
    <property type="entry name" value="TRAF-like"/>
</dbReference>
<evidence type="ECO:0000256" key="1">
    <source>
        <dbReference type="ARBA" id="ARBA00022771"/>
    </source>
</evidence>
<proteinExistence type="predicted"/>
<protein>
    <submittedName>
        <fullName evidence="5">Tumor necrosis factor receptor-associated factor-like protein</fullName>
    </submittedName>
</protein>
<evidence type="ECO:0000259" key="4">
    <source>
        <dbReference type="PROSITE" id="PS50089"/>
    </source>
</evidence>
<dbReference type="PANTHER" id="PTHR10131">
    <property type="entry name" value="TNF RECEPTOR ASSOCIATED FACTOR"/>
    <property type="match status" value="1"/>
</dbReference>
<dbReference type="InterPro" id="IPR049342">
    <property type="entry name" value="TRAF1-6_MATH_dom"/>
</dbReference>
<name>A0A224Z2J9_9ACAR</name>
<evidence type="ECO:0000256" key="3">
    <source>
        <dbReference type="PROSITE-ProRule" id="PRU00175"/>
    </source>
</evidence>
<dbReference type="GO" id="GO:0008270">
    <property type="term" value="F:zinc ion binding"/>
    <property type="evidence" value="ECO:0007669"/>
    <property type="project" value="UniProtKB-KW"/>
</dbReference>
<keyword evidence="1 3" id="KW-0479">Metal-binding</keyword>
<dbReference type="PROSITE" id="PS50089">
    <property type="entry name" value="ZF_RING_2"/>
    <property type="match status" value="1"/>
</dbReference>
<dbReference type="Gene3D" id="2.60.210.10">
    <property type="entry name" value="Apoptosis, Tumor Necrosis Factor Receptor Associated Protein 2, Chain A"/>
    <property type="match status" value="1"/>
</dbReference>
<evidence type="ECO:0000313" key="5">
    <source>
        <dbReference type="EMBL" id="MAA24088.1"/>
    </source>
</evidence>
<keyword evidence="5" id="KW-0675">Receptor</keyword>
<dbReference type="GO" id="GO:0005164">
    <property type="term" value="F:tumor necrosis factor receptor binding"/>
    <property type="evidence" value="ECO:0007669"/>
    <property type="project" value="TreeGrafter"/>
</dbReference>
<keyword evidence="2" id="KW-0862">Zinc</keyword>
<dbReference type="EMBL" id="GFPF01012942">
    <property type="protein sequence ID" value="MAA24088.1"/>
    <property type="molecule type" value="Transcribed_RNA"/>
</dbReference>
<dbReference type="InterPro" id="IPR013083">
    <property type="entry name" value="Znf_RING/FYVE/PHD"/>
</dbReference>
<keyword evidence="1 3" id="KW-0863">Zinc-finger</keyword>
<dbReference type="GO" id="GO:0009898">
    <property type="term" value="C:cytoplasmic side of plasma membrane"/>
    <property type="evidence" value="ECO:0007669"/>
    <property type="project" value="TreeGrafter"/>
</dbReference>
<dbReference type="PANTHER" id="PTHR10131:SF138">
    <property type="entry name" value="RE66324P"/>
    <property type="match status" value="1"/>
</dbReference>
<dbReference type="AlphaFoldDB" id="A0A224Z2J9"/>
<dbReference type="Gene3D" id="3.30.40.10">
    <property type="entry name" value="Zinc/RING finger domain, C3HC4 (zinc finger)"/>
    <property type="match status" value="1"/>
</dbReference>
<evidence type="ECO:0000256" key="2">
    <source>
        <dbReference type="ARBA" id="ARBA00022833"/>
    </source>
</evidence>
<dbReference type="CDD" id="cd16449">
    <property type="entry name" value="RING-HC"/>
    <property type="match status" value="1"/>
</dbReference>
<accession>A0A224Z2J9</accession>
<organism evidence="5">
    <name type="scientific">Rhipicephalus zambeziensis</name>
    <dbReference type="NCBI Taxonomy" id="60191"/>
    <lineage>
        <taxon>Eukaryota</taxon>
        <taxon>Metazoa</taxon>
        <taxon>Ecdysozoa</taxon>
        <taxon>Arthropoda</taxon>
        <taxon>Chelicerata</taxon>
        <taxon>Arachnida</taxon>
        <taxon>Acari</taxon>
        <taxon>Parasitiformes</taxon>
        <taxon>Ixodida</taxon>
        <taxon>Ixodoidea</taxon>
        <taxon>Ixodidae</taxon>
        <taxon>Rhipicephalinae</taxon>
        <taxon>Rhipicephalus</taxon>
        <taxon>Rhipicephalus</taxon>
    </lineage>
</organism>
<dbReference type="SUPFAM" id="SSF57850">
    <property type="entry name" value="RING/U-box"/>
    <property type="match status" value="1"/>
</dbReference>
<dbReference type="GO" id="GO:0043122">
    <property type="term" value="P:regulation of canonical NF-kappaB signal transduction"/>
    <property type="evidence" value="ECO:0007669"/>
    <property type="project" value="TreeGrafter"/>
</dbReference>
<feature type="domain" description="RING-type" evidence="4">
    <location>
        <begin position="34"/>
        <end position="72"/>
    </location>
</feature>
<reference evidence="5" key="1">
    <citation type="journal article" date="2017" name="Parasit. Vectors">
        <title>Sialotranscriptomics of Rhipicephalus zambeziensis reveals intricate expression profiles of secretory proteins and suggests tight temporal transcriptional regulation during blood-feeding.</title>
        <authorList>
            <person name="de Castro M.H."/>
            <person name="de Klerk D."/>
            <person name="Pienaar R."/>
            <person name="Rees D.J.G."/>
            <person name="Mans B.J."/>
        </authorList>
    </citation>
    <scope>NUCLEOTIDE SEQUENCE</scope>
    <source>
        <tissue evidence="5">Salivary glands</tissue>
    </source>
</reference>
<dbReference type="SUPFAM" id="SSF49599">
    <property type="entry name" value="TRAF domain-like"/>
    <property type="match status" value="2"/>
</dbReference>
<sequence>MTPVNQQYTLVGFNEELDWKPLHFVKPLPKNRLCSLCGLVRKTAAHLPCGHAACCACYRQCKSADGYVCPIDGENCPEEDADWRDYPAEKLLTREVTCWNQRHGCAVVMAASEVHEHFHRDCEYHCTSCPKCSAMVLCRDVGEHLRALCNAHAAPQAAESEEKLSDTVEKGISTVVRRVVQEQAGQIRTLLERSLRDKGVLNDCLTEVCQSVNVLKESVKQEIASEVSKQTREICQSVNSLKETVSQGIVPVGPISEMTHTVLDGINTLRGMLSSEMDYIKKQDATEFSRIRAAIEFAKEGAAASTKRMLEMQMKALAYAEKNEARCDFFIPGIESLEAKALKDGESEYVHRGQVYLRGYNISPGVLLKKSGENVILKMRLKLNEGDHDDDIPWPFEYKIRFTILHPSKNEDKAIIHKPDRFLSAYQRANLSVHFAWVITFNLGDLKRDGYVCNDTLRVTWELL</sequence>
<dbReference type="InterPro" id="IPR001841">
    <property type="entry name" value="Znf_RING"/>
</dbReference>